<evidence type="ECO:0000256" key="1">
    <source>
        <dbReference type="SAM" id="SignalP"/>
    </source>
</evidence>
<organism evidence="3 4">
    <name type="scientific">Limnoglobus roseus</name>
    <dbReference type="NCBI Taxonomy" id="2598579"/>
    <lineage>
        <taxon>Bacteria</taxon>
        <taxon>Pseudomonadati</taxon>
        <taxon>Planctomycetota</taxon>
        <taxon>Planctomycetia</taxon>
        <taxon>Gemmatales</taxon>
        <taxon>Gemmataceae</taxon>
        <taxon>Limnoglobus</taxon>
    </lineage>
</organism>
<dbReference type="PROSITE" id="PS51318">
    <property type="entry name" value="TAT"/>
    <property type="match status" value="1"/>
</dbReference>
<keyword evidence="3" id="KW-0378">Hydrolase</keyword>
<dbReference type="InterPro" id="IPR006311">
    <property type="entry name" value="TAT_signal"/>
</dbReference>
<proteinExistence type="predicted"/>
<feature type="signal peptide" evidence="1">
    <location>
        <begin position="1"/>
        <end position="25"/>
    </location>
</feature>
<dbReference type="KEGG" id="lrs:PX52LOC_06837"/>
<dbReference type="Pfam" id="PF00149">
    <property type="entry name" value="Metallophos"/>
    <property type="match status" value="1"/>
</dbReference>
<dbReference type="PANTHER" id="PTHR43143:SF1">
    <property type="entry name" value="SERINE_THREONINE-PROTEIN PHOSPHATASE CPPED1"/>
    <property type="match status" value="1"/>
</dbReference>
<dbReference type="Gene3D" id="3.60.21.10">
    <property type="match status" value="1"/>
</dbReference>
<gene>
    <name evidence="3" type="primary">cpdA_3</name>
    <name evidence="3" type="ORF">PX52LOC_06837</name>
</gene>
<feature type="domain" description="Calcineurin-like phosphoesterase" evidence="2">
    <location>
        <begin position="32"/>
        <end position="216"/>
    </location>
</feature>
<accession>A0A5C1AS91</accession>
<dbReference type="Proteomes" id="UP000324974">
    <property type="component" value="Chromosome"/>
</dbReference>
<dbReference type="InterPro" id="IPR004843">
    <property type="entry name" value="Calcineurin-like_PHP"/>
</dbReference>
<feature type="chain" id="PRO_5022833188" evidence="1">
    <location>
        <begin position="26"/>
        <end position="326"/>
    </location>
</feature>
<dbReference type="GO" id="GO:0004115">
    <property type="term" value="F:3',5'-cyclic-AMP phosphodiesterase activity"/>
    <property type="evidence" value="ECO:0007669"/>
    <property type="project" value="UniProtKB-EC"/>
</dbReference>
<dbReference type="PANTHER" id="PTHR43143">
    <property type="entry name" value="METALLOPHOSPHOESTERASE, CALCINEURIN SUPERFAMILY"/>
    <property type="match status" value="1"/>
</dbReference>
<protein>
    <submittedName>
        <fullName evidence="3">3',5'-cyclic adenosine monophosphate phosphodiesterase CpdA</fullName>
        <ecNumber evidence="3">3.1.4.53</ecNumber>
    </submittedName>
</protein>
<dbReference type="RefSeq" id="WP_168219364.1">
    <property type="nucleotide sequence ID" value="NZ_CP042425.1"/>
</dbReference>
<dbReference type="AlphaFoldDB" id="A0A5C1AS91"/>
<keyword evidence="4" id="KW-1185">Reference proteome</keyword>
<dbReference type="EC" id="3.1.4.53" evidence="3"/>
<evidence type="ECO:0000313" key="4">
    <source>
        <dbReference type="Proteomes" id="UP000324974"/>
    </source>
</evidence>
<reference evidence="4" key="1">
    <citation type="submission" date="2019-08" db="EMBL/GenBank/DDBJ databases">
        <title>Limnoglobus roseus gen. nov., sp. nov., a novel freshwater planctomycete with a giant genome from the family Gemmataceae.</title>
        <authorList>
            <person name="Kulichevskaya I.S."/>
            <person name="Naumoff D.G."/>
            <person name="Miroshnikov K."/>
            <person name="Ivanova A."/>
            <person name="Philippov D.A."/>
            <person name="Hakobyan A."/>
            <person name="Rijpstra I.C."/>
            <person name="Sinninghe Damste J.S."/>
            <person name="Liesack W."/>
            <person name="Dedysh S.N."/>
        </authorList>
    </citation>
    <scope>NUCLEOTIDE SEQUENCE [LARGE SCALE GENOMIC DNA]</scope>
    <source>
        <strain evidence="4">PX52</strain>
    </source>
</reference>
<name>A0A5C1AS91_9BACT</name>
<evidence type="ECO:0000259" key="2">
    <source>
        <dbReference type="Pfam" id="PF00149"/>
    </source>
</evidence>
<dbReference type="InterPro" id="IPR029052">
    <property type="entry name" value="Metallo-depent_PP-like"/>
</dbReference>
<dbReference type="SUPFAM" id="SSF56300">
    <property type="entry name" value="Metallo-dependent phosphatases"/>
    <property type="match status" value="1"/>
</dbReference>
<keyword evidence="1" id="KW-0732">Signal</keyword>
<dbReference type="InterPro" id="IPR051918">
    <property type="entry name" value="STPP_CPPED1"/>
</dbReference>
<dbReference type="EMBL" id="CP042425">
    <property type="protein sequence ID" value="QEL19758.1"/>
    <property type="molecule type" value="Genomic_DNA"/>
</dbReference>
<sequence length="326" mass="35667">MLTRRGLLAAAPLAVFTAAFPKATAAVPSTPLRFGIITDVHHDLVPDGVARVTAFADAMTAGKVDFVCQLGDFCTPKPANRPFLAAFERFAGDRYHVLGNHDMDGGFTREKTVAFFGMPGRYYSFEKAGVRFVVLDGNDPGGKTKGYKRFIGKYQLDWFAKELATAAGPVVVLVHQPFDDQPFEAIENHAEVRAVLKAANAKGPKVAAVFSGHHHMNYVQKIDDVPHVQVNSASYYYLGAHSHMSYDAETHKKYPVLAGTCPYKDALWAVVTIDQTQGKLTIEGKSTEWLGGSPWDVGAKETAHDPKMVQPMISPQEFAVARANRK</sequence>
<evidence type="ECO:0000313" key="3">
    <source>
        <dbReference type="EMBL" id="QEL19758.1"/>
    </source>
</evidence>